<dbReference type="EMBL" id="CP010552">
    <property type="protein sequence ID" value="ALE53236.1"/>
    <property type="molecule type" value="Genomic_DNA"/>
</dbReference>
<sequence length="253" mass="28444">MFDTLTPHLITLTTQVGEMIMSYYKTSLTIEAKSDQTPLTVVDQKAHQLLSETLSQLTPGTPILSEESEPVDFSERSSWDEYWLIDPLDGTRDFIEQTGEFCICIAYIKNNRPIFGFIYAPLSKTHYFTNDQARAFKLNNNTTTLLQAVAQNKPLEVVTGHYSSHNLKLHDHLNKLGLYRINHLGSALKFCKIAEGEYDYYPRFGPCSEWDTAAGGCILEAAGGRVVGEDNKPLRYNTQDSLKSPVFFASGKT</sequence>
<dbReference type="GO" id="GO:0000103">
    <property type="term" value="P:sulfate assimilation"/>
    <property type="evidence" value="ECO:0007669"/>
    <property type="project" value="TreeGrafter"/>
</dbReference>
<dbReference type="InterPro" id="IPR006240">
    <property type="entry name" value="CysQ"/>
</dbReference>
<feature type="binding site" evidence="6">
    <location>
        <position position="89"/>
    </location>
    <ligand>
        <name>Mg(2+)</name>
        <dbReference type="ChEBI" id="CHEBI:18420"/>
        <label>2</label>
    </ligand>
</feature>
<feature type="binding site" evidence="6">
    <location>
        <position position="86"/>
    </location>
    <ligand>
        <name>Mg(2+)</name>
        <dbReference type="ChEBI" id="CHEBI:18420"/>
        <label>1</label>
    </ligand>
</feature>
<comment type="subcellular location">
    <subcellularLocation>
        <location evidence="6">Cell inner membrane</location>
        <topology evidence="6">Peripheral membrane protein</topology>
        <orientation evidence="6">Cytoplasmic side</orientation>
    </subcellularLocation>
</comment>
<feature type="binding site" evidence="6">
    <location>
        <position position="211"/>
    </location>
    <ligand>
        <name>Mg(2+)</name>
        <dbReference type="ChEBI" id="CHEBI:18420"/>
        <label>2</label>
    </ligand>
</feature>
<evidence type="ECO:0000256" key="2">
    <source>
        <dbReference type="ARBA" id="ARBA00022475"/>
    </source>
</evidence>
<dbReference type="GO" id="GO:0008441">
    <property type="term" value="F:3'(2'),5'-bisphosphate nucleotidase activity"/>
    <property type="evidence" value="ECO:0007669"/>
    <property type="project" value="UniProtKB-UniRule"/>
</dbReference>
<feature type="binding site" evidence="6">
    <location>
        <begin position="88"/>
        <end position="91"/>
    </location>
    <ligand>
        <name>substrate</name>
    </ligand>
</feature>
<dbReference type="KEGG" id="tho:SP60_04720"/>
<dbReference type="STRING" id="1705394.SP60_04720"/>
<comment type="function">
    <text evidence="6">Converts adenosine-3',5'-bisphosphate (PAP) to AMP.</text>
</comment>
<dbReference type="PATRIC" id="fig|1705394.5.peg.946"/>
<dbReference type="NCBIfam" id="TIGR01331">
    <property type="entry name" value="bisphos_cysQ"/>
    <property type="match status" value="1"/>
</dbReference>
<evidence type="ECO:0000256" key="6">
    <source>
        <dbReference type="HAMAP-Rule" id="MF_02095"/>
    </source>
</evidence>
<feature type="binding site" evidence="6">
    <location>
        <position position="211"/>
    </location>
    <ligand>
        <name>substrate</name>
    </ligand>
</feature>
<dbReference type="CDD" id="cd01638">
    <property type="entry name" value="CysQ"/>
    <property type="match status" value="1"/>
</dbReference>
<evidence type="ECO:0000256" key="5">
    <source>
        <dbReference type="ARBA" id="ARBA00023136"/>
    </source>
</evidence>
<dbReference type="InterPro" id="IPR000760">
    <property type="entry name" value="Inositol_monophosphatase-like"/>
</dbReference>
<feature type="binding site" evidence="7">
    <location>
        <position position="89"/>
    </location>
    <ligand>
        <name>Mg(2+)</name>
        <dbReference type="ChEBI" id="CHEBI:18420"/>
        <label>1</label>
        <note>catalytic</note>
    </ligand>
</feature>
<dbReference type="OrthoDB" id="9785695at2"/>
<name>A0A0M5LLD7_9GAMM</name>
<dbReference type="Gene3D" id="3.40.190.80">
    <property type="match status" value="1"/>
</dbReference>
<dbReference type="AlphaFoldDB" id="A0A0M5LLD7"/>
<keyword evidence="9" id="KW-1185">Reference proteome</keyword>
<evidence type="ECO:0000256" key="4">
    <source>
        <dbReference type="ARBA" id="ARBA00022801"/>
    </source>
</evidence>
<feature type="binding site" evidence="7">
    <location>
        <position position="211"/>
    </location>
    <ligand>
        <name>Mg(2+)</name>
        <dbReference type="ChEBI" id="CHEBI:18420"/>
        <label>1</label>
        <note>catalytic</note>
    </ligand>
</feature>
<feature type="binding site" evidence="6">
    <location>
        <position position="66"/>
    </location>
    <ligand>
        <name>substrate</name>
    </ligand>
</feature>
<feature type="binding site" evidence="7">
    <location>
        <position position="88"/>
    </location>
    <ligand>
        <name>Mg(2+)</name>
        <dbReference type="ChEBI" id="CHEBI:18420"/>
        <label>1</label>
        <note>catalytic</note>
    </ligand>
</feature>
<dbReference type="EC" id="3.1.3.7" evidence="6"/>
<feature type="binding site" evidence="6">
    <location>
        <position position="86"/>
    </location>
    <ligand>
        <name>Mg(2+)</name>
        <dbReference type="ChEBI" id="CHEBI:18420"/>
        <label>2</label>
    </ligand>
</feature>
<evidence type="ECO:0000256" key="7">
    <source>
        <dbReference type="PIRSR" id="PIRSR600760-2"/>
    </source>
</evidence>
<keyword evidence="5 6" id="KW-0472">Membrane</keyword>
<dbReference type="PANTHER" id="PTHR43028:SF5">
    <property type="entry name" value="3'(2'),5'-BISPHOSPHATE NUCLEOTIDASE 1"/>
    <property type="match status" value="1"/>
</dbReference>
<dbReference type="PANTHER" id="PTHR43028">
    <property type="entry name" value="3'(2'),5'-BISPHOSPHATE NUCLEOTIDASE 1"/>
    <property type="match status" value="1"/>
</dbReference>
<evidence type="ECO:0000256" key="1">
    <source>
        <dbReference type="ARBA" id="ARBA00005289"/>
    </source>
</evidence>
<dbReference type="Proteomes" id="UP000058020">
    <property type="component" value="Chromosome"/>
</dbReference>
<dbReference type="Gene3D" id="3.30.540.10">
    <property type="entry name" value="Fructose-1,6-Bisphosphatase, subunit A, domain 1"/>
    <property type="match status" value="1"/>
</dbReference>
<feature type="binding site" evidence="6">
    <location>
        <position position="66"/>
    </location>
    <ligand>
        <name>Mg(2+)</name>
        <dbReference type="ChEBI" id="CHEBI:18420"/>
        <label>1</label>
    </ligand>
</feature>
<comment type="catalytic activity">
    <reaction evidence="6">
        <text>adenosine 3',5'-bisphosphate + H2O = AMP + phosphate</text>
        <dbReference type="Rhea" id="RHEA:10040"/>
        <dbReference type="ChEBI" id="CHEBI:15377"/>
        <dbReference type="ChEBI" id="CHEBI:43474"/>
        <dbReference type="ChEBI" id="CHEBI:58343"/>
        <dbReference type="ChEBI" id="CHEBI:456215"/>
        <dbReference type="EC" id="3.1.3.7"/>
    </reaction>
</comment>
<feature type="binding site" evidence="7">
    <location>
        <position position="66"/>
    </location>
    <ligand>
        <name>Mg(2+)</name>
        <dbReference type="ChEBI" id="CHEBI:18420"/>
        <label>1</label>
        <note>catalytic</note>
    </ligand>
</feature>
<protein>
    <recommendedName>
        <fullName evidence="6">3'(2'),5'-bisphosphate nucleotidase CysQ</fullName>
        <ecNumber evidence="6">3.1.3.7</ecNumber>
    </recommendedName>
    <alternativeName>
        <fullName evidence="6">3'(2'),5-bisphosphonucleoside 3'(2')-phosphohydrolase</fullName>
    </alternativeName>
    <alternativeName>
        <fullName evidence="6">3'-phosphoadenosine 5'-phosphate phosphatase</fullName>
        <shortName evidence="6">PAP phosphatase</shortName>
    </alternativeName>
</protein>
<accession>A0A0M5LLD7</accession>
<keyword evidence="6 7" id="KW-0460">Magnesium</keyword>
<evidence type="ECO:0000313" key="9">
    <source>
        <dbReference type="Proteomes" id="UP000058020"/>
    </source>
</evidence>
<dbReference type="GO" id="GO:0000287">
    <property type="term" value="F:magnesium ion binding"/>
    <property type="evidence" value="ECO:0007669"/>
    <property type="project" value="UniProtKB-UniRule"/>
</dbReference>
<dbReference type="SUPFAM" id="SSF56655">
    <property type="entry name" value="Carbohydrate phosphatase"/>
    <property type="match status" value="1"/>
</dbReference>
<dbReference type="Pfam" id="PF00459">
    <property type="entry name" value="Inositol_P"/>
    <property type="match status" value="1"/>
</dbReference>
<keyword evidence="3 6" id="KW-0997">Cell inner membrane</keyword>
<feature type="binding site" evidence="6">
    <location>
        <position position="88"/>
    </location>
    <ligand>
        <name>Mg(2+)</name>
        <dbReference type="ChEBI" id="CHEBI:18420"/>
        <label>1</label>
    </ligand>
</feature>
<dbReference type="InterPro" id="IPR050725">
    <property type="entry name" value="CysQ/Inositol_MonoPase"/>
</dbReference>
<dbReference type="GO" id="GO:0050427">
    <property type="term" value="P:3'-phosphoadenosine 5'-phosphosulfate metabolic process"/>
    <property type="evidence" value="ECO:0007669"/>
    <property type="project" value="TreeGrafter"/>
</dbReference>
<feature type="binding site" evidence="7">
    <location>
        <position position="86"/>
    </location>
    <ligand>
        <name>Mg(2+)</name>
        <dbReference type="ChEBI" id="CHEBI:18420"/>
        <label>1</label>
        <note>catalytic</note>
    </ligand>
</feature>
<dbReference type="GO" id="GO:0005886">
    <property type="term" value="C:plasma membrane"/>
    <property type="evidence" value="ECO:0007669"/>
    <property type="project" value="UniProtKB-SubCell"/>
</dbReference>
<keyword evidence="6 7" id="KW-0479">Metal-binding</keyword>
<gene>
    <name evidence="6" type="primary">cysQ</name>
    <name evidence="8" type="ORF">SP60_04720</name>
</gene>
<dbReference type="PROSITE" id="PS00630">
    <property type="entry name" value="IMP_2"/>
    <property type="match status" value="1"/>
</dbReference>
<keyword evidence="4 6" id="KW-0378">Hydrolase</keyword>
<comment type="similarity">
    <text evidence="1 6">Belongs to the inositol monophosphatase superfamily. CysQ family.</text>
</comment>
<comment type="cofactor">
    <cofactor evidence="6 7">
        <name>Mg(2+)</name>
        <dbReference type="ChEBI" id="CHEBI:18420"/>
    </cofactor>
</comment>
<organism evidence="8 9">
    <name type="scientific">Candidatus Thioglobus autotrophicus</name>
    <dbReference type="NCBI Taxonomy" id="1705394"/>
    <lineage>
        <taxon>Bacteria</taxon>
        <taxon>Pseudomonadati</taxon>
        <taxon>Pseudomonadota</taxon>
        <taxon>Gammaproteobacteria</taxon>
        <taxon>Candidatus Pseudothioglobaceae</taxon>
        <taxon>Candidatus Thioglobus</taxon>
    </lineage>
</organism>
<keyword evidence="2 6" id="KW-1003">Cell membrane</keyword>
<evidence type="ECO:0000256" key="3">
    <source>
        <dbReference type="ARBA" id="ARBA00022519"/>
    </source>
</evidence>
<dbReference type="InterPro" id="IPR020550">
    <property type="entry name" value="Inositol_monophosphatase_CS"/>
</dbReference>
<evidence type="ECO:0000313" key="8">
    <source>
        <dbReference type="EMBL" id="ALE53236.1"/>
    </source>
</evidence>
<dbReference type="HAMAP" id="MF_02095">
    <property type="entry name" value="CysQ"/>
    <property type="match status" value="1"/>
</dbReference>
<reference evidence="8 9" key="1">
    <citation type="journal article" date="2015" name="Genome Announc.">
        <title>Genome Sequence of 'Candidatus Thioglobus autotrophica' Strain EF1, a Chemoautotroph from the SUP05 Clade of Marine Gammaproteobacteria.</title>
        <authorList>
            <person name="Shah V."/>
            <person name="Morris R.M."/>
        </authorList>
    </citation>
    <scope>NUCLEOTIDE SEQUENCE [LARGE SCALE GENOMIC DNA]</scope>
    <source>
        <strain evidence="8 9">EF1</strain>
    </source>
</reference>
<proteinExistence type="inferred from homology"/>
<dbReference type="GO" id="GO:0046854">
    <property type="term" value="P:phosphatidylinositol phosphate biosynthetic process"/>
    <property type="evidence" value="ECO:0007669"/>
    <property type="project" value="InterPro"/>
</dbReference>
<dbReference type="PRINTS" id="PR00377">
    <property type="entry name" value="IMPHPHTASES"/>
</dbReference>